<keyword evidence="1" id="KW-0175">Coiled coil</keyword>
<dbReference type="SUPFAM" id="SSF101898">
    <property type="entry name" value="NHL repeat"/>
    <property type="match status" value="1"/>
</dbReference>
<organism evidence="2 3">
    <name type="scientific">Actinopolyspora xinjiangensis</name>
    <dbReference type="NCBI Taxonomy" id="405564"/>
    <lineage>
        <taxon>Bacteria</taxon>
        <taxon>Bacillati</taxon>
        <taxon>Actinomycetota</taxon>
        <taxon>Actinomycetes</taxon>
        <taxon>Actinopolysporales</taxon>
        <taxon>Actinopolysporaceae</taxon>
        <taxon>Actinopolyspora</taxon>
    </lineage>
</organism>
<dbReference type="AlphaFoldDB" id="A0A1H0WYM4"/>
<sequence>MMAYVATVFSVDTRNAPFSTVILIVGVVREPGLIRTDTGSGRNVTGESSGDTRPSIRERVSEVQKTIDGLLEGSDKGFKEAVGSGLKAALNTLLGNYGVRVFDQIENSVTVIDEVIVRVDTYLWKYNFEKTALTQKCENAMCYCVVLSYVLPEEVPLPLCYLMVGKMVERRKDLSEQQKKNLKEELNKKVEEAHKKGGETRNRMVDIADLNKKIAYPEALAVGSTGNLFVIDSGKDAAVWKKTPSAQLTKVTGGGTSDEDDIPATQARLYYPFDVSVDGTGVVTVVDSNAQADGGRFRPGAVSGAVAGEERRGCWWRSVLSCGECGSNADKRVHMFPRDGRVPSCRGGTALAHRRYDHLWHRLGRYLPWVAT</sequence>
<dbReference type="Proteomes" id="UP000199497">
    <property type="component" value="Unassembled WGS sequence"/>
</dbReference>
<feature type="coiled-coil region" evidence="1">
    <location>
        <begin position="165"/>
        <end position="196"/>
    </location>
</feature>
<dbReference type="STRING" id="405564.SAMN04487905_11861"/>
<gene>
    <name evidence="2" type="ORF">SAMN04487905_11861</name>
</gene>
<accession>A0A1H0WYM4</accession>
<protein>
    <submittedName>
        <fullName evidence="2">Uncharacterized protein</fullName>
    </submittedName>
</protein>
<evidence type="ECO:0000256" key="1">
    <source>
        <dbReference type="SAM" id="Coils"/>
    </source>
</evidence>
<evidence type="ECO:0000313" key="3">
    <source>
        <dbReference type="Proteomes" id="UP000199497"/>
    </source>
</evidence>
<evidence type="ECO:0000313" key="2">
    <source>
        <dbReference type="EMBL" id="SDP95844.1"/>
    </source>
</evidence>
<dbReference type="Gene3D" id="2.120.10.30">
    <property type="entry name" value="TolB, C-terminal domain"/>
    <property type="match status" value="1"/>
</dbReference>
<keyword evidence="3" id="KW-1185">Reference proteome</keyword>
<reference evidence="3" key="1">
    <citation type="submission" date="2016-10" db="EMBL/GenBank/DDBJ databases">
        <authorList>
            <person name="Varghese N."/>
            <person name="Submissions S."/>
        </authorList>
    </citation>
    <scope>NUCLEOTIDE SEQUENCE [LARGE SCALE GENOMIC DNA]</scope>
    <source>
        <strain evidence="3">DSM 46732</strain>
    </source>
</reference>
<proteinExistence type="predicted"/>
<dbReference type="EMBL" id="FNJR01000018">
    <property type="protein sequence ID" value="SDP95844.1"/>
    <property type="molecule type" value="Genomic_DNA"/>
</dbReference>
<dbReference type="InterPro" id="IPR011042">
    <property type="entry name" value="6-blade_b-propeller_TolB-like"/>
</dbReference>
<name>A0A1H0WYM4_9ACTN</name>